<feature type="transmembrane region" description="Helical" evidence="6">
    <location>
        <begin position="215"/>
        <end position="239"/>
    </location>
</feature>
<dbReference type="RefSeq" id="WP_119624430.1">
    <property type="nucleotide sequence ID" value="NZ_QXRZ01000002.1"/>
</dbReference>
<keyword evidence="2" id="KW-0813">Transport</keyword>
<dbReference type="GO" id="GO:0022857">
    <property type="term" value="F:transmembrane transporter activity"/>
    <property type="evidence" value="ECO:0007669"/>
    <property type="project" value="InterPro"/>
</dbReference>
<protein>
    <submittedName>
        <fullName evidence="8">MFS transporter</fullName>
    </submittedName>
</protein>
<dbReference type="CDD" id="cd17339">
    <property type="entry name" value="MFS_NIMT_CynX_like"/>
    <property type="match status" value="1"/>
</dbReference>
<feature type="transmembrane region" description="Helical" evidence="6">
    <location>
        <begin position="369"/>
        <end position="389"/>
    </location>
</feature>
<evidence type="ECO:0000259" key="7">
    <source>
        <dbReference type="PROSITE" id="PS50850"/>
    </source>
</evidence>
<evidence type="ECO:0000256" key="5">
    <source>
        <dbReference type="ARBA" id="ARBA00023136"/>
    </source>
</evidence>
<feature type="transmembrane region" description="Helical" evidence="6">
    <location>
        <begin position="305"/>
        <end position="328"/>
    </location>
</feature>
<evidence type="ECO:0000256" key="2">
    <source>
        <dbReference type="ARBA" id="ARBA00022448"/>
    </source>
</evidence>
<comment type="subcellular location">
    <subcellularLocation>
        <location evidence="1">Cell membrane</location>
        <topology evidence="1">Multi-pass membrane protein</topology>
    </subcellularLocation>
</comment>
<feature type="transmembrane region" description="Helical" evidence="6">
    <location>
        <begin position="168"/>
        <end position="188"/>
    </location>
</feature>
<dbReference type="InterPro" id="IPR020846">
    <property type="entry name" value="MFS_dom"/>
</dbReference>
<feature type="transmembrane region" description="Helical" evidence="6">
    <location>
        <begin position="102"/>
        <end position="121"/>
    </location>
</feature>
<gene>
    <name evidence="8" type="ORF">BUZ01_03625</name>
</gene>
<feature type="domain" description="Major facilitator superfamily (MFS) profile" evidence="7">
    <location>
        <begin position="10"/>
        <end position="395"/>
    </location>
</feature>
<sequence length="405" mass="43696">MIKINRYKYFTILLFLAVLFIGATLRSPISSIGPLVPFFKEELGVSNSLVGLMNTLPLVAFGLFSPFIPKLSQKFGMERTLMYSMVILAIGMWLRGTGGASLLLIGTIIVGFAIAVGNVMAPGLIKSSFPQQMGFVTGMYSVTMNLVSALAAGLSVSIAVAPGMNWRIAMQIWLIVSIIAALVLVLRIPYLRSRKKKVFAEIDSEPKQSVWKSKLAWTITLFMGLQSFIPYSLFAWLPIMLTTKGFSESEAGWLVTVNQLGIIPVAFVAPIIAGRMKKQSSLALFGAGSFFVGLLGIAYLPNAAIVLYLILIGVGAGTTYSLAMMFFVLRTQDIEQSYQLSGMAQSIGYLLAAVGPVCLGMISDITGSWSVPLIVLMGVAVLIAIFGFISGQPLTVHQPAHKQND</sequence>
<dbReference type="InterPro" id="IPR036259">
    <property type="entry name" value="MFS_trans_sf"/>
</dbReference>
<dbReference type="Gene3D" id="1.20.1250.20">
    <property type="entry name" value="MFS general substrate transporter like domains"/>
    <property type="match status" value="2"/>
</dbReference>
<dbReference type="SUPFAM" id="SSF103473">
    <property type="entry name" value="MFS general substrate transporter"/>
    <property type="match status" value="1"/>
</dbReference>
<keyword evidence="3 6" id="KW-0812">Transmembrane</keyword>
<evidence type="ECO:0000256" key="6">
    <source>
        <dbReference type="SAM" id="Phobius"/>
    </source>
</evidence>
<feature type="transmembrane region" description="Helical" evidence="6">
    <location>
        <begin position="340"/>
        <end position="363"/>
    </location>
</feature>
<dbReference type="PANTHER" id="PTHR23523:SF2">
    <property type="entry name" value="2-NITROIMIDAZOLE TRANSPORTER"/>
    <property type="match status" value="1"/>
</dbReference>
<dbReference type="EMBL" id="QXRZ01000002">
    <property type="protein sequence ID" value="RIL43724.1"/>
    <property type="molecule type" value="Genomic_DNA"/>
</dbReference>
<dbReference type="InterPro" id="IPR011701">
    <property type="entry name" value="MFS"/>
</dbReference>
<dbReference type="Proteomes" id="UP000283576">
    <property type="component" value="Unassembled WGS sequence"/>
</dbReference>
<dbReference type="AlphaFoldDB" id="A0A418HQ56"/>
<feature type="transmembrane region" description="Helical" evidence="6">
    <location>
        <begin position="50"/>
        <end position="68"/>
    </location>
</feature>
<evidence type="ECO:0000313" key="9">
    <source>
        <dbReference type="Proteomes" id="UP000283576"/>
    </source>
</evidence>
<dbReference type="Pfam" id="PF07690">
    <property type="entry name" value="MFS_1"/>
    <property type="match status" value="1"/>
</dbReference>
<proteinExistence type="predicted"/>
<dbReference type="InterPro" id="IPR052524">
    <property type="entry name" value="MFS_Cyanate_Porter"/>
</dbReference>
<feature type="transmembrane region" description="Helical" evidence="6">
    <location>
        <begin position="142"/>
        <end position="162"/>
    </location>
</feature>
<feature type="transmembrane region" description="Helical" evidence="6">
    <location>
        <begin position="251"/>
        <end position="273"/>
    </location>
</feature>
<evidence type="ECO:0000256" key="4">
    <source>
        <dbReference type="ARBA" id="ARBA00022989"/>
    </source>
</evidence>
<dbReference type="PANTHER" id="PTHR23523">
    <property type="match status" value="1"/>
</dbReference>
<evidence type="ECO:0000256" key="1">
    <source>
        <dbReference type="ARBA" id="ARBA00004651"/>
    </source>
</evidence>
<feature type="transmembrane region" description="Helical" evidence="6">
    <location>
        <begin position="280"/>
        <end position="299"/>
    </location>
</feature>
<evidence type="ECO:0000256" key="3">
    <source>
        <dbReference type="ARBA" id="ARBA00022692"/>
    </source>
</evidence>
<name>A0A418HQ56_STAGA</name>
<dbReference type="GO" id="GO:0005886">
    <property type="term" value="C:plasma membrane"/>
    <property type="evidence" value="ECO:0007669"/>
    <property type="project" value="UniProtKB-SubCell"/>
</dbReference>
<accession>A0A418HQ56</accession>
<organism evidence="8 9">
    <name type="scientific">Staphylococcus gallinarum</name>
    <dbReference type="NCBI Taxonomy" id="1293"/>
    <lineage>
        <taxon>Bacteria</taxon>
        <taxon>Bacillati</taxon>
        <taxon>Bacillota</taxon>
        <taxon>Bacilli</taxon>
        <taxon>Bacillales</taxon>
        <taxon>Staphylococcaceae</taxon>
        <taxon>Staphylococcus</taxon>
    </lineage>
</organism>
<keyword evidence="4 6" id="KW-1133">Transmembrane helix</keyword>
<keyword evidence="5 6" id="KW-0472">Membrane</keyword>
<dbReference type="PROSITE" id="PS50850">
    <property type="entry name" value="MFS"/>
    <property type="match status" value="1"/>
</dbReference>
<evidence type="ECO:0000313" key="8">
    <source>
        <dbReference type="EMBL" id="RIL43724.1"/>
    </source>
</evidence>
<feature type="transmembrane region" description="Helical" evidence="6">
    <location>
        <begin position="80"/>
        <end position="96"/>
    </location>
</feature>
<comment type="caution">
    <text evidence="8">The sequence shown here is derived from an EMBL/GenBank/DDBJ whole genome shotgun (WGS) entry which is preliminary data.</text>
</comment>
<reference evidence="8 9" key="1">
    <citation type="journal article" date="2016" name="Front. Microbiol.">
        <title>Comprehensive Phylogenetic Analysis of Bovine Non-aureus Staphylococci Species Based on Whole-Genome Sequencing.</title>
        <authorList>
            <person name="Naushad S."/>
            <person name="Barkema H.W."/>
            <person name="Luby C."/>
            <person name="Condas L.A."/>
            <person name="Nobrega D.B."/>
            <person name="Carson D.A."/>
            <person name="De Buck J."/>
        </authorList>
    </citation>
    <scope>NUCLEOTIDE SEQUENCE [LARGE SCALE GENOMIC DNA]</scope>
    <source>
        <strain evidence="8 9">SNUC 1388</strain>
    </source>
</reference>